<organism evidence="3 4">
    <name type="scientific">Aliiglaciecola litoralis</name>
    <dbReference type="NCBI Taxonomy" id="582857"/>
    <lineage>
        <taxon>Bacteria</taxon>
        <taxon>Pseudomonadati</taxon>
        <taxon>Pseudomonadota</taxon>
        <taxon>Gammaproteobacteria</taxon>
        <taxon>Alteromonadales</taxon>
        <taxon>Alteromonadaceae</taxon>
        <taxon>Aliiglaciecola</taxon>
    </lineage>
</organism>
<accession>A0ABP3X0U9</accession>
<name>A0ABP3X0U9_9ALTE</name>
<dbReference type="Gene3D" id="2.70.150.10">
    <property type="entry name" value="Calcium-transporting ATPase, cytoplasmic transduction domain A"/>
    <property type="match status" value="1"/>
</dbReference>
<feature type="transmembrane region" description="Helical" evidence="1">
    <location>
        <begin position="82"/>
        <end position="101"/>
    </location>
</feature>
<dbReference type="Gene3D" id="1.20.1110.10">
    <property type="entry name" value="Calcium-transporting ATPase, transmembrane domain"/>
    <property type="match status" value="1"/>
</dbReference>
<dbReference type="PANTHER" id="PTHR42861">
    <property type="entry name" value="CALCIUM-TRANSPORTING ATPASE"/>
    <property type="match status" value="1"/>
</dbReference>
<evidence type="ECO:0000259" key="2">
    <source>
        <dbReference type="SMART" id="SM00831"/>
    </source>
</evidence>
<feature type="domain" description="Cation-transporting P-type ATPase N-terminal" evidence="2">
    <location>
        <begin position="5"/>
        <end position="78"/>
    </location>
</feature>
<feature type="transmembrane region" description="Helical" evidence="1">
    <location>
        <begin position="50"/>
        <end position="76"/>
    </location>
</feature>
<proteinExistence type="predicted"/>
<dbReference type="Pfam" id="PF00690">
    <property type="entry name" value="Cation_ATPase_N"/>
    <property type="match status" value="1"/>
</dbReference>
<keyword evidence="1" id="KW-0472">Membrane</keyword>
<dbReference type="SMART" id="SM00831">
    <property type="entry name" value="Cation_ATPase_N"/>
    <property type="match status" value="1"/>
</dbReference>
<keyword evidence="1" id="KW-1133">Transmembrane helix</keyword>
<dbReference type="RefSeq" id="WP_343861900.1">
    <property type="nucleotide sequence ID" value="NZ_BAAAFD010000011.1"/>
</dbReference>
<evidence type="ECO:0000313" key="3">
    <source>
        <dbReference type="EMBL" id="GAA0859363.1"/>
    </source>
</evidence>
<dbReference type="EMBL" id="BAAAFD010000011">
    <property type="protein sequence ID" value="GAA0859363.1"/>
    <property type="molecule type" value="Genomic_DNA"/>
</dbReference>
<dbReference type="InterPro" id="IPR023298">
    <property type="entry name" value="ATPase_P-typ_TM_dom_sf"/>
</dbReference>
<evidence type="ECO:0000313" key="4">
    <source>
        <dbReference type="Proteomes" id="UP001500359"/>
    </source>
</evidence>
<reference evidence="4" key="1">
    <citation type="journal article" date="2019" name="Int. J. Syst. Evol. Microbiol.">
        <title>The Global Catalogue of Microorganisms (GCM) 10K type strain sequencing project: providing services to taxonomists for standard genome sequencing and annotation.</title>
        <authorList>
            <consortium name="The Broad Institute Genomics Platform"/>
            <consortium name="The Broad Institute Genome Sequencing Center for Infectious Disease"/>
            <person name="Wu L."/>
            <person name="Ma J."/>
        </authorList>
    </citation>
    <scope>NUCLEOTIDE SEQUENCE [LARGE SCALE GENOMIC DNA]</scope>
    <source>
        <strain evidence="4">JCM 15896</strain>
    </source>
</reference>
<protein>
    <recommendedName>
        <fullName evidence="2">Cation-transporting P-type ATPase N-terminal domain-containing protein</fullName>
    </recommendedName>
</protein>
<dbReference type="Proteomes" id="UP001500359">
    <property type="component" value="Unassembled WGS sequence"/>
</dbReference>
<evidence type="ECO:0000256" key="1">
    <source>
        <dbReference type="SAM" id="Phobius"/>
    </source>
</evidence>
<keyword evidence="4" id="KW-1185">Reference proteome</keyword>
<comment type="caution">
    <text evidence="3">The sequence shown here is derived from an EMBL/GenBank/DDBJ whole genome shotgun (WGS) entry which is preliminary data.</text>
</comment>
<keyword evidence="1" id="KW-0812">Transmembrane</keyword>
<sequence>MFDSPCYQLDQQQILKRLITSKAGLSAVEVKRRLADYGANDIPTKSQRSLLVITLAQFSDFMILILLFAAMVSGLLDELTDTIAIIVIVAFNAIIGATQDFRAQKEIASLKALYSPRVQVTRDAKRLVCSPIELVPGDIVNLEAGDIVA</sequence>
<dbReference type="InterPro" id="IPR004014">
    <property type="entry name" value="ATPase_P-typ_cation-transptr_N"/>
</dbReference>
<gene>
    <name evidence="3" type="ORF">GCM10009114_32560</name>
</gene>
<dbReference type="SUPFAM" id="SSF81665">
    <property type="entry name" value="Calcium ATPase, transmembrane domain M"/>
    <property type="match status" value="1"/>
</dbReference>